<proteinExistence type="predicted"/>
<name>A0A9X1XEW2_9BACL</name>
<protein>
    <submittedName>
        <fullName evidence="3">General stress protein</fullName>
    </submittedName>
</protein>
<sequence length="228" mass="25915">MGKHVIGVYESEEAVVSAVQQLQLRGYDTDEISVVTNHDHYTDTVETITGATVDNVNEEPHKESFLDKLKAAFMDDEYTNSKNSLGERLSDYGIPDREAASYASDVESGKILLLVDSDRDLATDESDALNPTNAGIDYGTFRIATDVEDTRDGYSARNTTDNNHRDRDFRRDADVMDNTERPLRANSDLTDDTDRELYPDEDVRNEADRDFRDRTRRTPRNSDEDKLF</sequence>
<dbReference type="PANTHER" id="PTHR38463:SF1">
    <property type="entry name" value="STRESS RESPONSE PROTEIN YSNF"/>
    <property type="match status" value="1"/>
</dbReference>
<feature type="region of interest" description="Disordered" evidence="1">
    <location>
        <begin position="152"/>
        <end position="228"/>
    </location>
</feature>
<dbReference type="RefSeq" id="WP_248252025.1">
    <property type="nucleotide sequence ID" value="NZ_JAIWJX010000002.1"/>
</dbReference>
<feature type="domain" description="General stress protein 17M-like" evidence="2">
    <location>
        <begin position="5"/>
        <end position="109"/>
    </location>
</feature>
<evidence type="ECO:0000313" key="4">
    <source>
        <dbReference type="Proteomes" id="UP001139011"/>
    </source>
</evidence>
<organism evidence="3 4">
    <name type="scientific">Fictibacillus marinisediminis</name>
    <dbReference type="NCBI Taxonomy" id="2878389"/>
    <lineage>
        <taxon>Bacteria</taxon>
        <taxon>Bacillati</taxon>
        <taxon>Bacillota</taxon>
        <taxon>Bacilli</taxon>
        <taxon>Bacillales</taxon>
        <taxon>Fictibacillaceae</taxon>
        <taxon>Fictibacillus</taxon>
    </lineage>
</organism>
<keyword evidence="4" id="KW-1185">Reference proteome</keyword>
<feature type="compositionally biased region" description="Basic and acidic residues" evidence="1">
    <location>
        <begin position="162"/>
        <end position="183"/>
    </location>
</feature>
<reference evidence="3" key="1">
    <citation type="submission" date="2021-09" db="EMBL/GenBank/DDBJ databases">
        <title>Genome analysis of Fictibacillus sp. KIGAM418 isolated from marine sediment.</title>
        <authorList>
            <person name="Seo M.-J."/>
            <person name="Cho E.-S."/>
            <person name="Hwang C.Y."/>
        </authorList>
    </citation>
    <scope>NUCLEOTIDE SEQUENCE</scope>
    <source>
        <strain evidence="3">KIGAM418</strain>
    </source>
</reference>
<dbReference type="InterPro" id="IPR025889">
    <property type="entry name" value="GSP17M-like_dom"/>
</dbReference>
<gene>
    <name evidence="3" type="ORF">LCY76_06965</name>
</gene>
<dbReference type="PANTHER" id="PTHR38463">
    <property type="entry name" value="STRESS RESPONSE PROTEIN YSNF"/>
    <property type="match status" value="1"/>
</dbReference>
<evidence type="ECO:0000313" key="3">
    <source>
        <dbReference type="EMBL" id="MCK6256334.1"/>
    </source>
</evidence>
<evidence type="ECO:0000259" key="2">
    <source>
        <dbReference type="Pfam" id="PF11181"/>
    </source>
</evidence>
<dbReference type="Proteomes" id="UP001139011">
    <property type="component" value="Unassembled WGS sequence"/>
</dbReference>
<dbReference type="EMBL" id="JAIWJX010000002">
    <property type="protein sequence ID" value="MCK6256334.1"/>
    <property type="molecule type" value="Genomic_DNA"/>
</dbReference>
<evidence type="ECO:0000256" key="1">
    <source>
        <dbReference type="SAM" id="MobiDB-lite"/>
    </source>
</evidence>
<accession>A0A9X1XEW2</accession>
<dbReference type="InterPro" id="IPR052967">
    <property type="entry name" value="Stress_Response_Assoc"/>
</dbReference>
<comment type="caution">
    <text evidence="3">The sequence shown here is derived from an EMBL/GenBank/DDBJ whole genome shotgun (WGS) entry which is preliminary data.</text>
</comment>
<dbReference type="AlphaFoldDB" id="A0A9X1XEW2"/>
<dbReference type="Pfam" id="PF11181">
    <property type="entry name" value="YflT"/>
    <property type="match status" value="1"/>
</dbReference>
<feature type="compositionally biased region" description="Basic and acidic residues" evidence="1">
    <location>
        <begin position="195"/>
        <end position="213"/>
    </location>
</feature>